<dbReference type="EMBL" id="JANHOG010001676">
    <property type="protein sequence ID" value="KAJ3533311.1"/>
    <property type="molecule type" value="Genomic_DNA"/>
</dbReference>
<reference evidence="1" key="1">
    <citation type="submission" date="2022-07" db="EMBL/GenBank/DDBJ databases">
        <title>Genome Sequence of Phlebia brevispora.</title>
        <authorList>
            <person name="Buettner E."/>
        </authorList>
    </citation>
    <scope>NUCLEOTIDE SEQUENCE</scope>
    <source>
        <strain evidence="1">MPL23</strain>
    </source>
</reference>
<accession>A0ACC1S6S0</accession>
<name>A0ACC1S6S0_9APHY</name>
<keyword evidence="2" id="KW-1185">Reference proteome</keyword>
<gene>
    <name evidence="1" type="ORF">NM688_g7304</name>
</gene>
<comment type="caution">
    <text evidence="1">The sequence shown here is derived from an EMBL/GenBank/DDBJ whole genome shotgun (WGS) entry which is preliminary data.</text>
</comment>
<evidence type="ECO:0000313" key="2">
    <source>
        <dbReference type="Proteomes" id="UP001148662"/>
    </source>
</evidence>
<protein>
    <submittedName>
        <fullName evidence="1">Uncharacterized protein</fullName>
    </submittedName>
</protein>
<sequence>MVEDAMRARAEQAESAAERLLELVDPEEENPQSSTIPASLLLHDTGPEVTPKRKSRDVLGSSGLSPKVSPPLTMPKTPVNKSAAILRKAALFQDSPAYNGKTSTSLFDIISGRANESAWWSKRKSLLSERSSIEAGEPSDHKEELNGYISGLERGTADIRVLKKLALLCIESPVNELISPISPVLSGPFSPSAQSGGARSLLSFKSDLWDQDKAFERLFSALMQYLDPARDVNELEYALIVLWELIEHQAPLLEGREAEIFEVLLRVRYCAHTSILQATTQFRDTLTSRIEPVYGLTVMHANIRTFRDSPLPALSDADIKNGTYAFGLIALGKFILRLPAEVLEDELPRLRPTLISALTDTSFDSSLNVREAAAASIIAAQLILRDEGRLFALLDGLPEDKKNLLTYLFDKHGCRGMIGEEQSGMEKLEREMRRLDGRTSTPLRPAASPFI</sequence>
<proteinExistence type="predicted"/>
<evidence type="ECO:0000313" key="1">
    <source>
        <dbReference type="EMBL" id="KAJ3533311.1"/>
    </source>
</evidence>
<organism evidence="1 2">
    <name type="scientific">Phlebia brevispora</name>
    <dbReference type="NCBI Taxonomy" id="194682"/>
    <lineage>
        <taxon>Eukaryota</taxon>
        <taxon>Fungi</taxon>
        <taxon>Dikarya</taxon>
        <taxon>Basidiomycota</taxon>
        <taxon>Agaricomycotina</taxon>
        <taxon>Agaricomycetes</taxon>
        <taxon>Polyporales</taxon>
        <taxon>Meruliaceae</taxon>
        <taxon>Phlebia</taxon>
    </lineage>
</organism>
<dbReference type="Proteomes" id="UP001148662">
    <property type="component" value="Unassembled WGS sequence"/>
</dbReference>